<dbReference type="GO" id="GO:0051301">
    <property type="term" value="P:cell division"/>
    <property type="evidence" value="ECO:0007669"/>
    <property type="project" value="UniProtKB-KW"/>
</dbReference>
<dbReference type="PANTHER" id="PTHR16040:SF7">
    <property type="entry name" value="AUSTRALIN, ISOFORM A-RELATED"/>
    <property type="match status" value="1"/>
</dbReference>
<protein>
    <submittedName>
        <fullName evidence="11">Uncharacterized protein</fullName>
    </submittedName>
</protein>
<comment type="subcellular location">
    <subcellularLocation>
        <location evidence="2">Chromosome</location>
        <location evidence="2">Centromere</location>
    </subcellularLocation>
    <subcellularLocation>
        <location evidence="1">Nucleus</location>
    </subcellularLocation>
</comment>
<dbReference type="Proteomes" id="UP000311382">
    <property type="component" value="Unassembled WGS sequence"/>
</dbReference>
<evidence type="ECO:0000313" key="11">
    <source>
        <dbReference type="EMBL" id="TNY21550.1"/>
    </source>
</evidence>
<dbReference type="GO" id="GO:0005634">
    <property type="term" value="C:nucleus"/>
    <property type="evidence" value="ECO:0007669"/>
    <property type="project" value="UniProtKB-SubCell"/>
</dbReference>
<keyword evidence="9" id="KW-0137">Centromere</keyword>
<feature type="compositionally biased region" description="Polar residues" evidence="10">
    <location>
        <begin position="185"/>
        <end position="203"/>
    </location>
</feature>
<feature type="region of interest" description="Disordered" evidence="10">
    <location>
        <begin position="1"/>
        <end position="23"/>
    </location>
</feature>
<evidence type="ECO:0000256" key="1">
    <source>
        <dbReference type="ARBA" id="ARBA00004123"/>
    </source>
</evidence>
<organism evidence="11 12">
    <name type="scientific">Rhodotorula diobovata</name>
    <dbReference type="NCBI Taxonomy" id="5288"/>
    <lineage>
        <taxon>Eukaryota</taxon>
        <taxon>Fungi</taxon>
        <taxon>Dikarya</taxon>
        <taxon>Basidiomycota</taxon>
        <taxon>Pucciniomycotina</taxon>
        <taxon>Microbotryomycetes</taxon>
        <taxon>Sporidiobolales</taxon>
        <taxon>Sporidiobolaceae</taxon>
        <taxon>Rhodotorula</taxon>
    </lineage>
</organism>
<keyword evidence="6" id="KW-0498">Mitosis</keyword>
<dbReference type="OrthoDB" id="2538139at2759"/>
<comment type="caution">
    <text evidence="11">The sequence shown here is derived from an EMBL/GenBank/DDBJ whole genome shotgun (WGS) entry which is preliminary data.</text>
</comment>
<keyword evidence="12" id="KW-1185">Reference proteome</keyword>
<feature type="compositionally biased region" description="Polar residues" evidence="10">
    <location>
        <begin position="1"/>
        <end position="10"/>
    </location>
</feature>
<accession>A0A5C5FXI3</accession>
<evidence type="ECO:0000256" key="3">
    <source>
        <dbReference type="ARBA" id="ARBA00009914"/>
    </source>
</evidence>
<evidence type="ECO:0000256" key="2">
    <source>
        <dbReference type="ARBA" id="ARBA00004584"/>
    </source>
</evidence>
<feature type="compositionally biased region" description="Acidic residues" evidence="10">
    <location>
        <begin position="271"/>
        <end position="312"/>
    </location>
</feature>
<keyword evidence="5" id="KW-0132">Cell division</keyword>
<dbReference type="GO" id="GO:0000775">
    <property type="term" value="C:chromosome, centromeric region"/>
    <property type="evidence" value="ECO:0007669"/>
    <property type="project" value="UniProtKB-SubCell"/>
</dbReference>
<keyword evidence="4" id="KW-0158">Chromosome</keyword>
<gene>
    <name evidence="11" type="ORF">DMC30DRAFT_415930</name>
</gene>
<feature type="region of interest" description="Disordered" evidence="10">
    <location>
        <begin position="111"/>
        <end position="366"/>
    </location>
</feature>
<evidence type="ECO:0000256" key="10">
    <source>
        <dbReference type="SAM" id="MobiDB-lite"/>
    </source>
</evidence>
<evidence type="ECO:0000313" key="12">
    <source>
        <dbReference type="Proteomes" id="UP000311382"/>
    </source>
</evidence>
<evidence type="ECO:0000256" key="5">
    <source>
        <dbReference type="ARBA" id="ARBA00022618"/>
    </source>
</evidence>
<feature type="compositionally biased region" description="Low complexity" evidence="10">
    <location>
        <begin position="211"/>
        <end position="224"/>
    </location>
</feature>
<feature type="compositionally biased region" description="Basic and acidic residues" evidence="10">
    <location>
        <begin position="313"/>
        <end position="326"/>
    </location>
</feature>
<comment type="similarity">
    <text evidence="3">Belongs to the borealin family.</text>
</comment>
<evidence type="ECO:0000256" key="4">
    <source>
        <dbReference type="ARBA" id="ARBA00022454"/>
    </source>
</evidence>
<evidence type="ECO:0000256" key="9">
    <source>
        <dbReference type="ARBA" id="ARBA00023328"/>
    </source>
</evidence>
<evidence type="ECO:0000256" key="8">
    <source>
        <dbReference type="ARBA" id="ARBA00023306"/>
    </source>
</evidence>
<keyword evidence="7" id="KW-0539">Nucleus</keyword>
<dbReference type="InterPro" id="IPR018867">
    <property type="entry name" value="Cell_div_borealin"/>
</dbReference>
<keyword evidence="8" id="KW-0131">Cell cycle</keyword>
<evidence type="ECO:0000256" key="7">
    <source>
        <dbReference type="ARBA" id="ARBA00023242"/>
    </source>
</evidence>
<dbReference type="AlphaFoldDB" id="A0A5C5FXI3"/>
<evidence type="ECO:0000256" key="6">
    <source>
        <dbReference type="ARBA" id="ARBA00022776"/>
    </source>
</evidence>
<name>A0A5C5FXI3_9BASI</name>
<dbReference type="EMBL" id="SOZI01000041">
    <property type="protein sequence ID" value="TNY21550.1"/>
    <property type="molecule type" value="Genomic_DNA"/>
</dbReference>
<dbReference type="PANTHER" id="PTHR16040">
    <property type="entry name" value="AUSTRALIN, ISOFORM A-RELATED"/>
    <property type="match status" value="1"/>
</dbReference>
<proteinExistence type="inferred from homology"/>
<feature type="compositionally biased region" description="Low complexity" evidence="10">
    <location>
        <begin position="142"/>
        <end position="158"/>
    </location>
</feature>
<sequence>MSARTASRNPPATHRNPVILDDSDPSLPLLDSAHLDAIRADYDLEAESYLRALATKHRERLDALRRSFDAALAALDDHVRNMSLQRFVDDFAADPHRAVKAIVGEQMHRAPMTHAEQSVRKRKRVLATSPRTNPDGDDDPDAFFATTSKKARSGTASATGGGGGGSLLFSSAAKGGRGKGPAGSVSRSASTRSKRNGMSPTSNRKPRLRLRPSTSTSTLASSSSVYRVNPLLPPTPAAHVAPLTATARRPKRGESIVMRSMNGSPLGEFIASEEDDDDDEGEESSSSEEEEEEDSEADGQEGGDDEDDDEWDLLERNEASKVEHQSASKSRKNKKDKKDKGKAGQRAQPSTSASSHTQPPTAASFAVALPTHAPSYDALKARWKDEMRARLLKADVSDAERKRLEEVLMASMGDL</sequence>
<feature type="compositionally biased region" description="Polar residues" evidence="10">
    <location>
        <begin position="349"/>
        <end position="361"/>
    </location>
</feature>
<reference evidence="11 12" key="1">
    <citation type="submission" date="2019-03" db="EMBL/GenBank/DDBJ databases">
        <title>Rhodosporidium diobovatum UCD-FST 08-225 genome sequencing, assembly, and annotation.</title>
        <authorList>
            <person name="Fakankun I.U."/>
            <person name="Fristensky B."/>
            <person name="Levin D.B."/>
        </authorList>
    </citation>
    <scope>NUCLEOTIDE SEQUENCE [LARGE SCALE GENOMIC DNA]</scope>
    <source>
        <strain evidence="11 12">UCD-FST 08-225</strain>
    </source>
</reference>